<reference evidence="2 3" key="3">
    <citation type="journal article" date="2013" name="Rice">
        <title>Improvement of the Oryza sativa Nipponbare reference genome using next generation sequence and optical map data.</title>
        <authorList>
            <person name="Kawahara Y."/>
            <person name="de la Bastide M."/>
            <person name="Hamilton J.P."/>
            <person name="Kanamori H."/>
            <person name="McCombie W.R."/>
            <person name="Ouyang S."/>
            <person name="Schwartz D.C."/>
            <person name="Tanaka T."/>
            <person name="Wu J."/>
            <person name="Zhou S."/>
            <person name="Childs K.L."/>
            <person name="Davidson R.M."/>
            <person name="Lin H."/>
            <person name="Quesada-Ocampo L."/>
            <person name="Vaillancourt B."/>
            <person name="Sakai H."/>
            <person name="Lee S.S."/>
            <person name="Kim J."/>
            <person name="Numa H."/>
            <person name="Itoh T."/>
            <person name="Buell C.R."/>
            <person name="Matsumoto T."/>
        </authorList>
    </citation>
    <scope>NUCLEOTIDE SEQUENCE [LARGE SCALE GENOMIC DNA]</scope>
    <source>
        <strain evidence="3">cv. Nipponbare</strain>
    </source>
</reference>
<feature type="region of interest" description="Disordered" evidence="1">
    <location>
        <begin position="1"/>
        <end position="25"/>
    </location>
</feature>
<feature type="non-terminal residue" evidence="2">
    <location>
        <position position="1"/>
    </location>
</feature>
<dbReference type="Gramene" id="Os04t0556100-01">
    <property type="protein sequence ID" value="Os04t0556100-01"/>
    <property type="gene ID" value="Os04g0556100"/>
</dbReference>
<keyword evidence="3" id="KW-1185">Reference proteome</keyword>
<reference evidence="2 3" key="2">
    <citation type="journal article" date="2013" name="Plant Cell Physiol.">
        <title>Rice Annotation Project Database (RAP-DB): an integrative and interactive database for rice genomics.</title>
        <authorList>
            <person name="Sakai H."/>
            <person name="Lee S.S."/>
            <person name="Tanaka T."/>
            <person name="Numa H."/>
            <person name="Kim J."/>
            <person name="Kawahara Y."/>
            <person name="Wakimoto H."/>
            <person name="Yang C.C."/>
            <person name="Iwamoto M."/>
            <person name="Abe T."/>
            <person name="Yamada Y."/>
            <person name="Muto A."/>
            <person name="Inokuchi H."/>
            <person name="Ikemura T."/>
            <person name="Matsumoto T."/>
            <person name="Sasaki T."/>
            <person name="Itoh T."/>
        </authorList>
    </citation>
    <scope>NUCLEOTIDE SEQUENCE [LARGE SCALE GENOMIC DNA]</scope>
    <source>
        <strain evidence="3">cv. Nipponbare</strain>
    </source>
</reference>
<name>A0A0P0WDB3_ORYSJ</name>
<proteinExistence type="predicted"/>
<reference evidence="3" key="1">
    <citation type="journal article" date="2005" name="Nature">
        <title>The map-based sequence of the rice genome.</title>
        <authorList>
            <consortium name="International rice genome sequencing project (IRGSP)"/>
            <person name="Matsumoto T."/>
            <person name="Wu J."/>
            <person name="Kanamori H."/>
            <person name="Katayose Y."/>
            <person name="Fujisawa M."/>
            <person name="Namiki N."/>
            <person name="Mizuno H."/>
            <person name="Yamamoto K."/>
            <person name="Antonio B.A."/>
            <person name="Baba T."/>
            <person name="Sakata K."/>
            <person name="Nagamura Y."/>
            <person name="Aoki H."/>
            <person name="Arikawa K."/>
            <person name="Arita K."/>
            <person name="Bito T."/>
            <person name="Chiden Y."/>
            <person name="Fujitsuka N."/>
            <person name="Fukunaka R."/>
            <person name="Hamada M."/>
            <person name="Harada C."/>
            <person name="Hayashi A."/>
            <person name="Hijishita S."/>
            <person name="Honda M."/>
            <person name="Hosokawa S."/>
            <person name="Ichikawa Y."/>
            <person name="Idonuma A."/>
            <person name="Iijima M."/>
            <person name="Ikeda M."/>
            <person name="Ikeno M."/>
            <person name="Ito K."/>
            <person name="Ito S."/>
            <person name="Ito T."/>
            <person name="Ito Y."/>
            <person name="Ito Y."/>
            <person name="Iwabuchi A."/>
            <person name="Kamiya K."/>
            <person name="Karasawa W."/>
            <person name="Kurita K."/>
            <person name="Katagiri S."/>
            <person name="Kikuta A."/>
            <person name="Kobayashi H."/>
            <person name="Kobayashi N."/>
            <person name="Machita K."/>
            <person name="Maehara T."/>
            <person name="Masukawa M."/>
            <person name="Mizubayashi T."/>
            <person name="Mukai Y."/>
            <person name="Nagasaki H."/>
            <person name="Nagata Y."/>
            <person name="Naito S."/>
            <person name="Nakashima M."/>
            <person name="Nakama Y."/>
            <person name="Nakamichi Y."/>
            <person name="Nakamura M."/>
            <person name="Meguro A."/>
            <person name="Negishi M."/>
            <person name="Ohta I."/>
            <person name="Ohta T."/>
            <person name="Okamoto M."/>
            <person name="Ono N."/>
            <person name="Saji S."/>
            <person name="Sakaguchi M."/>
            <person name="Sakai K."/>
            <person name="Shibata M."/>
            <person name="Shimokawa T."/>
            <person name="Song J."/>
            <person name="Takazaki Y."/>
            <person name="Terasawa K."/>
            <person name="Tsugane M."/>
            <person name="Tsuji K."/>
            <person name="Ueda S."/>
            <person name="Waki K."/>
            <person name="Yamagata H."/>
            <person name="Yamamoto M."/>
            <person name="Yamamoto S."/>
            <person name="Yamane H."/>
            <person name="Yoshiki S."/>
            <person name="Yoshihara R."/>
            <person name="Yukawa K."/>
            <person name="Zhong H."/>
            <person name="Yano M."/>
            <person name="Yuan Q."/>
            <person name="Ouyang S."/>
            <person name="Liu J."/>
            <person name="Jones K.M."/>
            <person name="Gansberger K."/>
            <person name="Moffat K."/>
            <person name="Hill J."/>
            <person name="Bera J."/>
            <person name="Fadrosh D."/>
            <person name="Jin S."/>
            <person name="Johri S."/>
            <person name="Kim M."/>
            <person name="Overton L."/>
            <person name="Reardon M."/>
            <person name="Tsitrin T."/>
            <person name="Vuong H."/>
            <person name="Weaver B."/>
            <person name="Ciecko A."/>
            <person name="Tallon L."/>
            <person name="Jackson J."/>
            <person name="Pai G."/>
            <person name="Aken S.V."/>
            <person name="Utterback T."/>
            <person name="Reidmuller S."/>
            <person name="Feldblyum T."/>
            <person name="Hsiao J."/>
            <person name="Zismann V."/>
            <person name="Iobst S."/>
            <person name="de Vazeille A.R."/>
            <person name="Buell C.R."/>
            <person name="Ying K."/>
            <person name="Li Y."/>
            <person name="Lu T."/>
            <person name="Huang Y."/>
            <person name="Zhao Q."/>
            <person name="Feng Q."/>
            <person name="Zhang L."/>
            <person name="Zhu J."/>
            <person name="Weng Q."/>
            <person name="Mu J."/>
            <person name="Lu Y."/>
            <person name="Fan D."/>
            <person name="Liu Y."/>
            <person name="Guan J."/>
            <person name="Zhang Y."/>
            <person name="Yu S."/>
            <person name="Liu X."/>
            <person name="Zhang Y."/>
            <person name="Hong G."/>
            <person name="Han B."/>
            <person name="Choisne N."/>
            <person name="Demange N."/>
            <person name="Orjeda G."/>
            <person name="Samain S."/>
            <person name="Cattolico L."/>
            <person name="Pelletier E."/>
            <person name="Couloux A."/>
            <person name="Segurens B."/>
            <person name="Wincker P."/>
            <person name="D'Hont A."/>
            <person name="Scarpelli C."/>
            <person name="Weissenbach J."/>
            <person name="Salanoubat M."/>
            <person name="Quetier F."/>
            <person name="Yu Y."/>
            <person name="Kim H.R."/>
            <person name="Rambo T."/>
            <person name="Currie J."/>
            <person name="Collura K."/>
            <person name="Luo M."/>
            <person name="Yang T."/>
            <person name="Ammiraju J.S.S."/>
            <person name="Engler F."/>
            <person name="Soderlund C."/>
            <person name="Wing R.A."/>
            <person name="Palmer L.E."/>
            <person name="de la Bastide M."/>
            <person name="Spiegel L."/>
            <person name="Nascimento L."/>
            <person name="Zutavern T."/>
            <person name="O'Shaughnessy A."/>
            <person name="Dike S."/>
            <person name="Dedhia N."/>
            <person name="Preston R."/>
            <person name="Balija V."/>
            <person name="McCombie W.R."/>
            <person name="Chow T."/>
            <person name="Chen H."/>
            <person name="Chung M."/>
            <person name="Chen C."/>
            <person name="Shaw J."/>
            <person name="Wu H."/>
            <person name="Hsiao K."/>
            <person name="Chao Y."/>
            <person name="Chu M."/>
            <person name="Cheng C."/>
            <person name="Hour A."/>
            <person name="Lee P."/>
            <person name="Lin S."/>
            <person name="Lin Y."/>
            <person name="Liou J."/>
            <person name="Liu S."/>
            <person name="Hsing Y."/>
            <person name="Raghuvanshi S."/>
            <person name="Mohanty A."/>
            <person name="Bharti A.K."/>
            <person name="Gaur A."/>
            <person name="Gupta V."/>
            <person name="Kumar D."/>
            <person name="Ravi V."/>
            <person name="Vij S."/>
            <person name="Kapur A."/>
            <person name="Khurana P."/>
            <person name="Khurana P."/>
            <person name="Khurana J.P."/>
            <person name="Tyagi A.K."/>
            <person name="Gaikwad K."/>
            <person name="Singh A."/>
            <person name="Dalal V."/>
            <person name="Srivastava S."/>
            <person name="Dixit A."/>
            <person name="Pal A.K."/>
            <person name="Ghazi I.A."/>
            <person name="Yadav M."/>
            <person name="Pandit A."/>
            <person name="Bhargava A."/>
            <person name="Sureshbabu K."/>
            <person name="Batra K."/>
            <person name="Sharma T.R."/>
            <person name="Mohapatra T."/>
            <person name="Singh N.K."/>
            <person name="Messing J."/>
            <person name="Nelson A.B."/>
            <person name="Fuks G."/>
            <person name="Kavchok S."/>
            <person name="Keizer G."/>
            <person name="Linton E."/>
            <person name="Llaca V."/>
            <person name="Song R."/>
            <person name="Tanyolac B."/>
            <person name="Young S."/>
            <person name="Ho-Il K."/>
            <person name="Hahn J.H."/>
            <person name="Sangsakoo G."/>
            <person name="Vanavichit A."/>
            <person name="de Mattos Luiz.A.T."/>
            <person name="Zimmer P.D."/>
            <person name="Malone G."/>
            <person name="Dellagostin O."/>
            <person name="de Oliveira A.C."/>
            <person name="Bevan M."/>
            <person name="Bancroft I."/>
            <person name="Minx P."/>
            <person name="Cordum H."/>
            <person name="Wilson R."/>
            <person name="Cheng Z."/>
            <person name="Jin W."/>
            <person name="Jiang J."/>
            <person name="Leong S.A."/>
            <person name="Iwama H."/>
            <person name="Gojobori T."/>
            <person name="Itoh T."/>
            <person name="Niimura Y."/>
            <person name="Fujii Y."/>
            <person name="Habara T."/>
            <person name="Sakai H."/>
            <person name="Sato Y."/>
            <person name="Wilson G."/>
            <person name="Kumar K."/>
            <person name="McCouch S."/>
            <person name="Juretic N."/>
            <person name="Hoen D."/>
            <person name="Wright S."/>
            <person name="Bruskiewich R."/>
            <person name="Bureau T."/>
            <person name="Miyao A."/>
            <person name="Hirochika H."/>
            <person name="Nishikawa T."/>
            <person name="Kadowaki K."/>
            <person name="Sugiura M."/>
            <person name="Burr B."/>
            <person name="Sasaki T."/>
        </authorList>
    </citation>
    <scope>NUCLEOTIDE SEQUENCE [LARGE SCALE GENOMIC DNA]</scope>
    <source>
        <strain evidence="3">cv. Nipponbare</strain>
    </source>
</reference>
<protein>
    <submittedName>
        <fullName evidence="2">Os04g0556100 protein</fullName>
    </submittedName>
</protein>
<dbReference type="Proteomes" id="UP000059680">
    <property type="component" value="Chromosome 4"/>
</dbReference>
<evidence type="ECO:0000313" key="3">
    <source>
        <dbReference type="Proteomes" id="UP000059680"/>
    </source>
</evidence>
<gene>
    <name evidence="2" type="ordered locus">Os04g0556100</name>
    <name evidence="2" type="ORF">OSNPB_040556100</name>
</gene>
<evidence type="ECO:0000256" key="1">
    <source>
        <dbReference type="SAM" id="MobiDB-lite"/>
    </source>
</evidence>
<evidence type="ECO:0000313" key="2">
    <source>
        <dbReference type="EMBL" id="BAS90431.1"/>
    </source>
</evidence>
<sequence length="44" mass="4340">PGGRAPAARPLPAPSPARSAGRTAAPHAVADLLGREGIERSVGK</sequence>
<dbReference type="AlphaFoldDB" id="A0A0P0WDB3"/>
<accession>A0A0P0WDB3</accession>
<dbReference type="InParanoid" id="A0A0P0WDB3"/>
<dbReference type="PaxDb" id="39947-A0A0P0WDB3"/>
<dbReference type="EMBL" id="AP014960">
    <property type="protein sequence ID" value="BAS90431.1"/>
    <property type="molecule type" value="Genomic_DNA"/>
</dbReference>
<feature type="compositionally biased region" description="Low complexity" evidence="1">
    <location>
        <begin position="16"/>
        <end position="25"/>
    </location>
</feature>
<organism evidence="2 3">
    <name type="scientific">Oryza sativa subsp. japonica</name>
    <name type="common">Rice</name>
    <dbReference type="NCBI Taxonomy" id="39947"/>
    <lineage>
        <taxon>Eukaryota</taxon>
        <taxon>Viridiplantae</taxon>
        <taxon>Streptophyta</taxon>
        <taxon>Embryophyta</taxon>
        <taxon>Tracheophyta</taxon>
        <taxon>Spermatophyta</taxon>
        <taxon>Magnoliopsida</taxon>
        <taxon>Liliopsida</taxon>
        <taxon>Poales</taxon>
        <taxon>Poaceae</taxon>
        <taxon>BOP clade</taxon>
        <taxon>Oryzoideae</taxon>
        <taxon>Oryzeae</taxon>
        <taxon>Oryzinae</taxon>
        <taxon>Oryza</taxon>
        <taxon>Oryza sativa</taxon>
    </lineage>
</organism>